<reference evidence="1" key="1">
    <citation type="submission" date="2022-07" db="EMBL/GenBank/DDBJ databases">
        <title>Phylogenomic reconstructions and comparative analyses of Kickxellomycotina fungi.</title>
        <authorList>
            <person name="Reynolds N.K."/>
            <person name="Stajich J.E."/>
            <person name="Barry K."/>
            <person name="Grigoriev I.V."/>
            <person name="Crous P."/>
            <person name="Smith M.E."/>
        </authorList>
    </citation>
    <scope>NUCLEOTIDE SEQUENCE</scope>
    <source>
        <strain evidence="1">CBS 109366</strain>
    </source>
</reference>
<evidence type="ECO:0000313" key="2">
    <source>
        <dbReference type="Proteomes" id="UP001140234"/>
    </source>
</evidence>
<feature type="non-terminal residue" evidence="1">
    <location>
        <position position="350"/>
    </location>
</feature>
<comment type="caution">
    <text evidence="1">The sequence shown here is derived from an EMBL/GenBank/DDBJ whole genome shotgun (WGS) entry which is preliminary data.</text>
</comment>
<dbReference type="Proteomes" id="UP001140234">
    <property type="component" value="Unassembled WGS sequence"/>
</dbReference>
<name>A0ACC1JW39_9FUNG</name>
<keyword evidence="2" id="KW-1185">Reference proteome</keyword>
<gene>
    <name evidence="1" type="ORF">IWQ57_003522</name>
</gene>
<dbReference type="EMBL" id="JANBUJ010001166">
    <property type="protein sequence ID" value="KAJ2768465.1"/>
    <property type="molecule type" value="Genomic_DNA"/>
</dbReference>
<sequence>MGDTMPGNGDFTAIPVLDLGLVQSDKPRLLAQLRHALIHIGFFYVSGHCISDAFLAELKRQTVAFFDLPANEKLAADKIHSPTFLGYSVLGNEITKGQRDNREQFDFASELPATWHIGSPVHERLTGPNLWPRDEVIPGFQHTMLSFIAQAQELAEQLVRLAAESLGLPHNTLLDKYVEPGQQQRAKIVKYPAVDQMAPSDGVQGVGPHRDVASLLNILYQASPQPGLQVQNHSGEWIDAVPIPGTFVVNIGTGLEHFTQGVATATTHRVVSPLTGQGPRYSIPFFLGTRLDTKLDPVEMPQEMLDARPARVVSDSGSQFAEQYARDPGVYYLLNRISSHRDVGSKHYPG</sequence>
<evidence type="ECO:0000313" key="1">
    <source>
        <dbReference type="EMBL" id="KAJ2768465.1"/>
    </source>
</evidence>
<proteinExistence type="predicted"/>
<protein>
    <submittedName>
        <fullName evidence="1">Uncharacterized protein</fullName>
    </submittedName>
</protein>
<accession>A0ACC1JW39</accession>
<organism evidence="1 2">
    <name type="scientific">Coemansia nantahalensis</name>
    <dbReference type="NCBI Taxonomy" id="2789366"/>
    <lineage>
        <taxon>Eukaryota</taxon>
        <taxon>Fungi</taxon>
        <taxon>Fungi incertae sedis</taxon>
        <taxon>Zoopagomycota</taxon>
        <taxon>Kickxellomycotina</taxon>
        <taxon>Kickxellomycetes</taxon>
        <taxon>Kickxellales</taxon>
        <taxon>Kickxellaceae</taxon>
        <taxon>Coemansia</taxon>
    </lineage>
</organism>